<sequence length="117" mass="13394">MPEATIIYKYKFSENYNPVYANGAHGGVAPQGEIMLNFFLERQSIPKKQTFEIKDNQLGNEIAEKAEPHDFRNSFIRYIETGVVLNLKTARDVKDFLEQQINLLEGLSKNEQSNNPS</sequence>
<accession>A0A9X1TI84</accession>
<gene>
    <name evidence="2" type="ORF">LXM26_29005</name>
</gene>
<feature type="coiled-coil region" evidence="1">
    <location>
        <begin position="87"/>
        <end position="114"/>
    </location>
</feature>
<evidence type="ECO:0000313" key="3">
    <source>
        <dbReference type="Proteomes" id="UP001139000"/>
    </source>
</evidence>
<dbReference type="Proteomes" id="UP001139000">
    <property type="component" value="Unassembled WGS sequence"/>
</dbReference>
<evidence type="ECO:0000313" key="2">
    <source>
        <dbReference type="EMBL" id="MCF0065590.1"/>
    </source>
</evidence>
<dbReference type="RefSeq" id="WP_234658594.1">
    <property type="nucleotide sequence ID" value="NZ_CP094997.1"/>
</dbReference>
<keyword evidence="3" id="KW-1185">Reference proteome</keyword>
<protein>
    <submittedName>
        <fullName evidence="2">Uncharacterized protein</fullName>
    </submittedName>
</protein>
<organism evidence="2 3">
    <name type="scientific">Dyadobacter chenwenxiniae</name>
    <dbReference type="NCBI Taxonomy" id="2906456"/>
    <lineage>
        <taxon>Bacteria</taxon>
        <taxon>Pseudomonadati</taxon>
        <taxon>Bacteroidota</taxon>
        <taxon>Cytophagia</taxon>
        <taxon>Cytophagales</taxon>
        <taxon>Spirosomataceae</taxon>
        <taxon>Dyadobacter</taxon>
    </lineage>
</organism>
<comment type="caution">
    <text evidence="2">The sequence shown here is derived from an EMBL/GenBank/DDBJ whole genome shotgun (WGS) entry which is preliminary data.</text>
</comment>
<dbReference type="EMBL" id="JAJTTC010000012">
    <property type="protein sequence ID" value="MCF0065590.1"/>
    <property type="molecule type" value="Genomic_DNA"/>
</dbReference>
<keyword evidence="1" id="KW-0175">Coiled coil</keyword>
<name>A0A9X1TI84_9BACT</name>
<dbReference type="AlphaFoldDB" id="A0A9X1TI84"/>
<proteinExistence type="predicted"/>
<reference evidence="2" key="1">
    <citation type="submission" date="2021-12" db="EMBL/GenBank/DDBJ databases">
        <title>Novel species in genus Dyadobacter.</title>
        <authorList>
            <person name="Ma C."/>
        </authorList>
    </citation>
    <scope>NUCLEOTIDE SEQUENCE</scope>
    <source>
        <strain evidence="2">LJ419</strain>
    </source>
</reference>
<evidence type="ECO:0000256" key="1">
    <source>
        <dbReference type="SAM" id="Coils"/>
    </source>
</evidence>